<dbReference type="SUPFAM" id="SSF89957">
    <property type="entry name" value="MTH1187/YkoF-like"/>
    <property type="match status" value="1"/>
</dbReference>
<dbReference type="Gene3D" id="3.30.70.930">
    <property type="match status" value="1"/>
</dbReference>
<evidence type="ECO:0000259" key="2">
    <source>
        <dbReference type="Pfam" id="PF01910"/>
    </source>
</evidence>
<dbReference type="InterPro" id="IPR002767">
    <property type="entry name" value="Thiamine_BP"/>
</dbReference>
<dbReference type="AlphaFoldDB" id="A0A229WBL2"/>
<dbReference type="NCBIfam" id="TIGR00106">
    <property type="entry name" value="MTH1187 family thiamine-binding protein"/>
    <property type="match status" value="1"/>
</dbReference>
<dbReference type="InterPro" id="IPR051614">
    <property type="entry name" value="UPF0045_domain"/>
</dbReference>
<comment type="caution">
    <text evidence="3">The sequence shown here is derived from an EMBL/GenBank/DDBJ whole genome shotgun (WGS) entry which is preliminary data.</text>
</comment>
<dbReference type="PANTHER" id="PTHR33777:SF1">
    <property type="entry name" value="UPF0045 PROTEIN ECM15"/>
    <property type="match status" value="1"/>
</dbReference>
<gene>
    <name evidence="3" type="ORF">KXV57_005452</name>
</gene>
<sequence>MSFNYPALATPARCTADFSLIPIGTHTASFSQQIADIQRLLTEASQQTGLKYQMNPTGTTIEGPWDQVVQVIGFAHTLIHQEGVPRIQTDIRISTRTDKVQPMEGNIVSVQRILSA</sequence>
<dbReference type="EMBL" id="JAIBSC010000037">
    <property type="protein sequence ID" value="KAH1906440.1"/>
    <property type="molecule type" value="Genomic_DNA"/>
</dbReference>
<dbReference type="Proteomes" id="UP000813423">
    <property type="component" value="Unassembled WGS sequence"/>
</dbReference>
<dbReference type="InterPro" id="IPR029756">
    <property type="entry name" value="MTH1187/YkoF-like"/>
</dbReference>
<evidence type="ECO:0000256" key="1">
    <source>
        <dbReference type="ARBA" id="ARBA00010272"/>
    </source>
</evidence>
<accession>A0A229WBL2</accession>
<dbReference type="Pfam" id="PF01910">
    <property type="entry name" value="Thiamine_BP"/>
    <property type="match status" value="1"/>
</dbReference>
<reference evidence="3" key="1">
    <citation type="submission" date="2021-08" db="EMBL/GenBank/DDBJ databases">
        <title>Global Aspergillus fumigatus from environmental and clinical sources.</title>
        <authorList>
            <person name="Barber A."/>
            <person name="Sae-Ong T."/>
        </authorList>
    </citation>
    <scope>NUCLEOTIDE SEQUENCE</scope>
    <source>
        <strain evidence="3">NRZ-2016-071</strain>
    </source>
</reference>
<dbReference type="OMA" id="KYKMHGY"/>
<proteinExistence type="inferred from homology"/>
<feature type="domain" description="Thiamine-binding protein" evidence="2">
    <location>
        <begin position="16"/>
        <end position="111"/>
    </location>
</feature>
<evidence type="ECO:0000313" key="3">
    <source>
        <dbReference type="EMBL" id="KAH1906440.1"/>
    </source>
</evidence>
<evidence type="ECO:0000313" key="4">
    <source>
        <dbReference type="Proteomes" id="UP000813423"/>
    </source>
</evidence>
<dbReference type="GO" id="GO:0005829">
    <property type="term" value="C:cytosol"/>
    <property type="evidence" value="ECO:0007669"/>
    <property type="project" value="TreeGrafter"/>
</dbReference>
<dbReference type="PANTHER" id="PTHR33777">
    <property type="entry name" value="UPF0045 PROTEIN ECM15"/>
    <property type="match status" value="1"/>
</dbReference>
<organism evidence="3 4">
    <name type="scientific">Aspergillus fumigatus</name>
    <name type="common">Neosartorya fumigata</name>
    <dbReference type="NCBI Taxonomy" id="746128"/>
    <lineage>
        <taxon>Eukaryota</taxon>
        <taxon>Fungi</taxon>
        <taxon>Dikarya</taxon>
        <taxon>Ascomycota</taxon>
        <taxon>Pezizomycotina</taxon>
        <taxon>Eurotiomycetes</taxon>
        <taxon>Eurotiomycetidae</taxon>
        <taxon>Eurotiales</taxon>
        <taxon>Aspergillaceae</taxon>
        <taxon>Aspergillus</taxon>
        <taxon>Aspergillus subgen. Fumigati</taxon>
    </lineage>
</organism>
<comment type="similarity">
    <text evidence="1">Belongs to the UPF0045 family.</text>
</comment>
<protein>
    <recommendedName>
        <fullName evidence="2">Thiamine-binding protein domain-containing protein</fullName>
    </recommendedName>
</protein>
<name>A0A229WBL2_ASPFM</name>